<dbReference type="Proteomes" id="UP001152622">
    <property type="component" value="Chromosome 4"/>
</dbReference>
<dbReference type="EMBL" id="JAINUF010000004">
    <property type="protein sequence ID" value="KAJ8365818.1"/>
    <property type="molecule type" value="Genomic_DNA"/>
</dbReference>
<sequence>MPCGQTTHSFDVEEPRTDKSAEPFGGYEFGIVPAEGGAVAAGPCEDTEQEGACLHLMTFWLPLESRRKSGL</sequence>
<gene>
    <name evidence="2" type="ORF">SKAU_G00146490</name>
</gene>
<name>A0A9Q1FTJ6_SYNKA</name>
<protein>
    <submittedName>
        <fullName evidence="2">Uncharacterized protein</fullName>
    </submittedName>
</protein>
<feature type="region of interest" description="Disordered" evidence="1">
    <location>
        <begin position="1"/>
        <end position="25"/>
    </location>
</feature>
<accession>A0A9Q1FTJ6</accession>
<evidence type="ECO:0000313" key="2">
    <source>
        <dbReference type="EMBL" id="KAJ8365818.1"/>
    </source>
</evidence>
<evidence type="ECO:0000313" key="3">
    <source>
        <dbReference type="Proteomes" id="UP001152622"/>
    </source>
</evidence>
<keyword evidence="3" id="KW-1185">Reference proteome</keyword>
<organism evidence="2 3">
    <name type="scientific">Synaphobranchus kaupii</name>
    <name type="common">Kaup's arrowtooth eel</name>
    <dbReference type="NCBI Taxonomy" id="118154"/>
    <lineage>
        <taxon>Eukaryota</taxon>
        <taxon>Metazoa</taxon>
        <taxon>Chordata</taxon>
        <taxon>Craniata</taxon>
        <taxon>Vertebrata</taxon>
        <taxon>Euteleostomi</taxon>
        <taxon>Actinopterygii</taxon>
        <taxon>Neopterygii</taxon>
        <taxon>Teleostei</taxon>
        <taxon>Anguilliformes</taxon>
        <taxon>Synaphobranchidae</taxon>
        <taxon>Synaphobranchus</taxon>
    </lineage>
</organism>
<proteinExistence type="predicted"/>
<evidence type="ECO:0000256" key="1">
    <source>
        <dbReference type="SAM" id="MobiDB-lite"/>
    </source>
</evidence>
<reference evidence="2" key="1">
    <citation type="journal article" date="2023" name="Science">
        <title>Genome structures resolve the early diversification of teleost fishes.</title>
        <authorList>
            <person name="Parey E."/>
            <person name="Louis A."/>
            <person name="Montfort J."/>
            <person name="Bouchez O."/>
            <person name="Roques C."/>
            <person name="Iampietro C."/>
            <person name="Lluch J."/>
            <person name="Castinel A."/>
            <person name="Donnadieu C."/>
            <person name="Desvignes T."/>
            <person name="Floi Bucao C."/>
            <person name="Jouanno E."/>
            <person name="Wen M."/>
            <person name="Mejri S."/>
            <person name="Dirks R."/>
            <person name="Jansen H."/>
            <person name="Henkel C."/>
            <person name="Chen W.J."/>
            <person name="Zahm M."/>
            <person name="Cabau C."/>
            <person name="Klopp C."/>
            <person name="Thompson A.W."/>
            <person name="Robinson-Rechavi M."/>
            <person name="Braasch I."/>
            <person name="Lecointre G."/>
            <person name="Bobe J."/>
            <person name="Postlethwait J.H."/>
            <person name="Berthelot C."/>
            <person name="Roest Crollius H."/>
            <person name="Guiguen Y."/>
        </authorList>
    </citation>
    <scope>NUCLEOTIDE SEQUENCE</scope>
    <source>
        <strain evidence="2">WJC10195</strain>
    </source>
</reference>
<comment type="caution">
    <text evidence="2">The sequence shown here is derived from an EMBL/GenBank/DDBJ whole genome shotgun (WGS) entry which is preliminary data.</text>
</comment>
<feature type="compositionally biased region" description="Basic and acidic residues" evidence="1">
    <location>
        <begin position="10"/>
        <end position="21"/>
    </location>
</feature>
<dbReference type="AlphaFoldDB" id="A0A9Q1FTJ6"/>